<dbReference type="SUPFAM" id="SSF54631">
    <property type="entry name" value="CBS-domain pair"/>
    <property type="match status" value="1"/>
</dbReference>
<gene>
    <name evidence="12" type="ORF">IAI60_13335</name>
</gene>
<feature type="transmembrane region" description="Helical" evidence="10">
    <location>
        <begin position="183"/>
        <end position="201"/>
    </location>
</feature>
<dbReference type="InterPro" id="IPR005170">
    <property type="entry name" value="Transptr-assoc_dom"/>
</dbReference>
<evidence type="ECO:0000313" key="12">
    <source>
        <dbReference type="EMBL" id="MBO1075592.1"/>
    </source>
</evidence>
<evidence type="ECO:0000256" key="1">
    <source>
        <dbReference type="ARBA" id="ARBA00004651"/>
    </source>
</evidence>
<dbReference type="InterPro" id="IPR044751">
    <property type="entry name" value="Ion_transp-like_CBS"/>
</dbReference>
<feature type="domain" description="CBS" evidence="11">
    <location>
        <begin position="367"/>
        <end position="423"/>
    </location>
</feature>
<dbReference type="Proteomes" id="UP001518990">
    <property type="component" value="Unassembled WGS sequence"/>
</dbReference>
<dbReference type="SMART" id="SM01091">
    <property type="entry name" value="CorC_HlyC"/>
    <property type="match status" value="1"/>
</dbReference>
<evidence type="ECO:0000256" key="7">
    <source>
        <dbReference type="ARBA" id="ARBA00023122"/>
    </source>
</evidence>
<dbReference type="InterPro" id="IPR036318">
    <property type="entry name" value="FAD-bd_PCMH-like_sf"/>
</dbReference>
<comment type="subcellular location">
    <subcellularLocation>
        <location evidence="1">Cell membrane</location>
        <topology evidence="1">Multi-pass membrane protein</topology>
    </subcellularLocation>
</comment>
<keyword evidence="7 9" id="KW-0129">CBS domain</keyword>
<keyword evidence="6 10" id="KW-1133">Transmembrane helix</keyword>
<dbReference type="Pfam" id="PF03471">
    <property type="entry name" value="CorC_HlyC"/>
    <property type="match status" value="1"/>
</dbReference>
<feature type="transmembrane region" description="Helical" evidence="10">
    <location>
        <begin position="120"/>
        <end position="141"/>
    </location>
</feature>
<keyword evidence="13" id="KW-1185">Reference proteome</keyword>
<dbReference type="InterPro" id="IPR000644">
    <property type="entry name" value="CBS_dom"/>
</dbReference>
<keyword evidence="8 10" id="KW-0472">Membrane</keyword>
<organism evidence="12 13">
    <name type="scientific">Roseomonas marmotae</name>
    <dbReference type="NCBI Taxonomy" id="2768161"/>
    <lineage>
        <taxon>Bacteria</taxon>
        <taxon>Pseudomonadati</taxon>
        <taxon>Pseudomonadota</taxon>
        <taxon>Alphaproteobacteria</taxon>
        <taxon>Acetobacterales</taxon>
        <taxon>Roseomonadaceae</taxon>
        <taxon>Roseomonas</taxon>
    </lineage>
</organism>
<sequence>MEWIADPTAWLGLGTLIVLELVLGIDNLIFIAILADKLPPEQRNRARVIGLVLALLMRLALLASISWVVGLTAPLFSLLGAEVTGRGLILVLGGLFLLFKGTMELHERLEGGHEARQGARVWASFWQVVAQIVVLDAVFSLDSVITAVGMVEHLSIMYIAVIVSIGVMIAASRPLMRFVSAHPTVVILCLGFLLMIGFSLIAEGLGFHIPKGYLYAAIAFSILIETFNQLARRGHARHLSTGDLRDRTALAVLRLLGGGRPEAEAAAGAEEGDAAPSPVFGPQERSMVQGVMALGERPVRSIMTPRSEVVWLDIDDSPEEHRRAMLESGHSRFLVSRGRIEEIVGVALAKDLLRDLLERGAIDTQRSIRPPLLVHDRMDVLRLMERLRGASVQMAVVLDEYGTLEGVATPTDIFEAIAGEFQEGAGGQPRLEREGDGAWMLDAHLDLHSLDQQLGTRLAEEAGQYSTVAGYLMGRLDRLPVLGDEVEAPDAEGGMLLLEVVAMQGFGPERVRLRRKPAEPQA</sequence>
<dbReference type="InterPro" id="IPR046342">
    <property type="entry name" value="CBS_dom_sf"/>
</dbReference>
<evidence type="ECO:0000256" key="10">
    <source>
        <dbReference type="SAM" id="Phobius"/>
    </source>
</evidence>
<name>A0ABS3KDP5_9PROT</name>
<dbReference type="PANTHER" id="PTHR22777">
    <property type="entry name" value="HEMOLYSIN-RELATED"/>
    <property type="match status" value="1"/>
</dbReference>
<evidence type="ECO:0000256" key="4">
    <source>
        <dbReference type="ARBA" id="ARBA00022692"/>
    </source>
</evidence>
<dbReference type="InterPro" id="IPR005496">
    <property type="entry name" value="Integral_membrane_TerC"/>
</dbReference>
<feature type="transmembrane region" description="Helical" evidence="10">
    <location>
        <begin position="75"/>
        <end position="99"/>
    </location>
</feature>
<keyword evidence="3" id="KW-1003">Cell membrane</keyword>
<feature type="transmembrane region" description="Helical" evidence="10">
    <location>
        <begin position="153"/>
        <end position="171"/>
    </location>
</feature>
<keyword evidence="5" id="KW-0677">Repeat</keyword>
<evidence type="ECO:0000259" key="11">
    <source>
        <dbReference type="PROSITE" id="PS51371"/>
    </source>
</evidence>
<proteinExistence type="inferred from homology"/>
<evidence type="ECO:0000256" key="8">
    <source>
        <dbReference type="ARBA" id="ARBA00023136"/>
    </source>
</evidence>
<dbReference type="SUPFAM" id="SSF56176">
    <property type="entry name" value="FAD-binding/transporter-associated domain-like"/>
    <property type="match status" value="1"/>
</dbReference>
<dbReference type="CDD" id="cd04590">
    <property type="entry name" value="CBS_pair_CorC_HlyC_assoc"/>
    <property type="match status" value="1"/>
</dbReference>
<evidence type="ECO:0000256" key="2">
    <source>
        <dbReference type="ARBA" id="ARBA00006446"/>
    </source>
</evidence>
<evidence type="ECO:0000256" key="6">
    <source>
        <dbReference type="ARBA" id="ARBA00022989"/>
    </source>
</evidence>
<evidence type="ECO:0000256" key="3">
    <source>
        <dbReference type="ARBA" id="ARBA00022475"/>
    </source>
</evidence>
<keyword evidence="4 10" id="KW-0812">Transmembrane</keyword>
<dbReference type="PROSITE" id="PS51371">
    <property type="entry name" value="CBS"/>
    <property type="match status" value="2"/>
</dbReference>
<evidence type="ECO:0000256" key="9">
    <source>
        <dbReference type="PROSITE-ProRule" id="PRU00703"/>
    </source>
</evidence>
<dbReference type="RefSeq" id="WP_207447916.1">
    <property type="nucleotide sequence ID" value="NZ_CP061091.1"/>
</dbReference>
<dbReference type="EMBL" id="JACTNF010000013">
    <property type="protein sequence ID" value="MBO1075592.1"/>
    <property type="molecule type" value="Genomic_DNA"/>
</dbReference>
<comment type="similarity">
    <text evidence="2">Belongs to the UPF0053 family. Hemolysin C subfamily.</text>
</comment>
<comment type="caution">
    <text evidence="12">The sequence shown here is derived from an EMBL/GenBank/DDBJ whole genome shotgun (WGS) entry which is preliminary data.</text>
</comment>
<protein>
    <submittedName>
        <fullName evidence="12">TerC family protein</fullName>
    </submittedName>
</protein>
<feature type="transmembrane region" description="Helical" evidence="10">
    <location>
        <begin position="12"/>
        <end position="36"/>
    </location>
</feature>
<dbReference type="Pfam" id="PF03741">
    <property type="entry name" value="TerC"/>
    <property type="match status" value="1"/>
</dbReference>
<dbReference type="Pfam" id="PF00571">
    <property type="entry name" value="CBS"/>
    <property type="match status" value="2"/>
</dbReference>
<feature type="domain" description="CBS" evidence="11">
    <location>
        <begin position="303"/>
        <end position="364"/>
    </location>
</feature>
<dbReference type="InterPro" id="IPR016169">
    <property type="entry name" value="FAD-bd_PCMH_sub2"/>
</dbReference>
<dbReference type="Gene3D" id="3.30.465.10">
    <property type="match status" value="1"/>
</dbReference>
<evidence type="ECO:0000313" key="13">
    <source>
        <dbReference type="Proteomes" id="UP001518990"/>
    </source>
</evidence>
<feature type="transmembrane region" description="Helical" evidence="10">
    <location>
        <begin position="48"/>
        <end position="69"/>
    </location>
</feature>
<dbReference type="PANTHER" id="PTHR22777:SF15">
    <property type="entry name" value="UPF0053 INNER MEMBRANE PROTEIN YOAE"/>
    <property type="match status" value="1"/>
</dbReference>
<dbReference type="Gene3D" id="3.10.580.10">
    <property type="entry name" value="CBS-domain"/>
    <property type="match status" value="1"/>
</dbReference>
<reference evidence="12 13" key="1">
    <citation type="submission" date="2020-09" db="EMBL/GenBank/DDBJ databases">
        <title>Roseomonas.</title>
        <authorList>
            <person name="Zhu W."/>
        </authorList>
    </citation>
    <scope>NUCLEOTIDE SEQUENCE [LARGE SCALE GENOMIC DNA]</scope>
    <source>
        <strain evidence="12 13">1311</strain>
    </source>
</reference>
<evidence type="ECO:0000256" key="5">
    <source>
        <dbReference type="ARBA" id="ARBA00022737"/>
    </source>
</evidence>
<accession>A0ABS3KDP5</accession>